<evidence type="ECO:0000259" key="1">
    <source>
        <dbReference type="Pfam" id="PF05368"/>
    </source>
</evidence>
<dbReference type="PANTHER" id="PTHR47129:SF1">
    <property type="entry name" value="NMRA-LIKE DOMAIN-CONTAINING PROTEIN"/>
    <property type="match status" value="1"/>
</dbReference>
<dbReference type="PANTHER" id="PTHR47129">
    <property type="entry name" value="QUINONE OXIDOREDUCTASE 2"/>
    <property type="match status" value="1"/>
</dbReference>
<dbReference type="Proteomes" id="UP000632273">
    <property type="component" value="Unassembled WGS sequence"/>
</dbReference>
<organism evidence="2 3">
    <name type="scientific">Hymenobacter cavernae</name>
    <dbReference type="NCBI Taxonomy" id="2044852"/>
    <lineage>
        <taxon>Bacteria</taxon>
        <taxon>Pseudomonadati</taxon>
        <taxon>Bacteroidota</taxon>
        <taxon>Cytophagia</taxon>
        <taxon>Cytophagales</taxon>
        <taxon>Hymenobacteraceae</taxon>
        <taxon>Hymenobacter</taxon>
    </lineage>
</organism>
<dbReference type="SUPFAM" id="SSF51735">
    <property type="entry name" value="NAD(P)-binding Rossmann-fold domains"/>
    <property type="match status" value="1"/>
</dbReference>
<name>A0ABQ1UT56_9BACT</name>
<comment type="caution">
    <text evidence="2">The sequence shown here is derived from an EMBL/GenBank/DDBJ whole genome shotgun (WGS) entry which is preliminary data.</text>
</comment>
<dbReference type="EMBL" id="BMHT01000009">
    <property type="protein sequence ID" value="GGF25622.1"/>
    <property type="molecule type" value="Genomic_DNA"/>
</dbReference>
<dbReference type="CDD" id="cd05269">
    <property type="entry name" value="TMR_SDR_a"/>
    <property type="match status" value="1"/>
</dbReference>
<keyword evidence="3" id="KW-1185">Reference proteome</keyword>
<dbReference type="InterPro" id="IPR052718">
    <property type="entry name" value="NmrA-type_oxidoreductase"/>
</dbReference>
<accession>A0ABQ1UT56</accession>
<protein>
    <submittedName>
        <fullName evidence="2">NAD(P)-dependent oxidoreductase</fullName>
    </submittedName>
</protein>
<sequence>MILVTGATGHLGRAVLQTLASKTAPDNLAALVRDPDKAADLQAQGISIRVGDYRDLASLQRAMQGITKVLLISGGGDDDALQQHYNVVDAARQAGVQCLAYTSRALKDPDSLTNQLMVRHFQTEDYIKASGLAYVLFRNILYMEALPQFTGPHVLTTGIGLPAGEGKVAYALRSEMGEAIAHTLLDSSCNTKTYYLTGSEAYSFHDVAAALTTLSGKPVAYTPLETAEFEQRLHARGLPAIVIQRIVGFMTDIKNGQEEIVRSDLEQLLGRKPSTLIEGVKTIFNL</sequence>
<dbReference type="Gene3D" id="3.40.50.720">
    <property type="entry name" value="NAD(P)-binding Rossmann-like Domain"/>
    <property type="match status" value="1"/>
</dbReference>
<reference evidence="3" key="1">
    <citation type="journal article" date="2019" name="Int. J. Syst. Evol. Microbiol.">
        <title>The Global Catalogue of Microorganisms (GCM) 10K type strain sequencing project: providing services to taxonomists for standard genome sequencing and annotation.</title>
        <authorList>
            <consortium name="The Broad Institute Genomics Platform"/>
            <consortium name="The Broad Institute Genome Sequencing Center for Infectious Disease"/>
            <person name="Wu L."/>
            <person name="Ma J."/>
        </authorList>
    </citation>
    <scope>NUCLEOTIDE SEQUENCE [LARGE SCALE GENOMIC DNA]</scope>
    <source>
        <strain evidence="3">CGMCC 1.15197</strain>
    </source>
</reference>
<feature type="domain" description="NmrA-like" evidence="1">
    <location>
        <begin position="2"/>
        <end position="279"/>
    </location>
</feature>
<evidence type="ECO:0000313" key="2">
    <source>
        <dbReference type="EMBL" id="GGF25622.1"/>
    </source>
</evidence>
<gene>
    <name evidence="2" type="ORF">GCM10011383_41490</name>
</gene>
<dbReference type="Gene3D" id="3.90.25.10">
    <property type="entry name" value="UDP-galactose 4-epimerase, domain 1"/>
    <property type="match status" value="1"/>
</dbReference>
<dbReference type="RefSeq" id="WP_188816081.1">
    <property type="nucleotide sequence ID" value="NZ_BMHT01000009.1"/>
</dbReference>
<evidence type="ECO:0000313" key="3">
    <source>
        <dbReference type="Proteomes" id="UP000632273"/>
    </source>
</evidence>
<dbReference type="Pfam" id="PF05368">
    <property type="entry name" value="NmrA"/>
    <property type="match status" value="1"/>
</dbReference>
<dbReference type="InterPro" id="IPR036291">
    <property type="entry name" value="NAD(P)-bd_dom_sf"/>
</dbReference>
<proteinExistence type="predicted"/>
<dbReference type="InterPro" id="IPR008030">
    <property type="entry name" value="NmrA-like"/>
</dbReference>